<sequence length="115" mass="11821">MGAAVVLSYGHYPPTSFRQSPANSGPLSHGRTGRALSHHTFGGGGGLCALEGISGNKEFREGGSGAGRGAPPSEEILCTDLSTFLAASPHRLLSGHWSLSSVRARLCSCSDVELV</sequence>
<dbReference type="Ensembl" id="ENSCUST00005029887.1">
    <property type="protein sequence ID" value="ENSCUSP00005028893.1"/>
    <property type="gene ID" value="ENSCUSG00005017585.1"/>
</dbReference>
<dbReference type="Proteomes" id="UP000694563">
    <property type="component" value="Chromosome 5"/>
</dbReference>
<feature type="region of interest" description="Disordered" evidence="1">
    <location>
        <begin position="11"/>
        <end position="32"/>
    </location>
</feature>
<accession>A0A8C3YB91</accession>
<dbReference type="AlphaFoldDB" id="A0A8C3YB91"/>
<evidence type="ECO:0000313" key="2">
    <source>
        <dbReference type="Ensembl" id="ENSCUSP00005028893.1"/>
    </source>
</evidence>
<evidence type="ECO:0000256" key="1">
    <source>
        <dbReference type="SAM" id="MobiDB-lite"/>
    </source>
</evidence>
<organism evidence="2 3">
    <name type="scientific">Catharus ustulatus</name>
    <name type="common">Russet-backed thrush</name>
    <name type="synonym">Hylocichla ustulatus</name>
    <dbReference type="NCBI Taxonomy" id="91951"/>
    <lineage>
        <taxon>Eukaryota</taxon>
        <taxon>Metazoa</taxon>
        <taxon>Chordata</taxon>
        <taxon>Craniata</taxon>
        <taxon>Vertebrata</taxon>
        <taxon>Euteleostomi</taxon>
        <taxon>Archelosauria</taxon>
        <taxon>Archosauria</taxon>
        <taxon>Dinosauria</taxon>
        <taxon>Saurischia</taxon>
        <taxon>Theropoda</taxon>
        <taxon>Coelurosauria</taxon>
        <taxon>Aves</taxon>
        <taxon>Neognathae</taxon>
        <taxon>Neoaves</taxon>
        <taxon>Telluraves</taxon>
        <taxon>Australaves</taxon>
        <taxon>Passeriformes</taxon>
        <taxon>Turdidae</taxon>
        <taxon>Catharus</taxon>
    </lineage>
</organism>
<proteinExistence type="predicted"/>
<reference evidence="2" key="1">
    <citation type="submission" date="2020-10" db="EMBL/GenBank/DDBJ databases">
        <title>Catharus ustulatus (Swainson's thrush) genome, bCatUst1, primary haplotype v2.</title>
        <authorList>
            <person name="Delmore K."/>
            <person name="Vafadar M."/>
            <person name="Formenti G."/>
            <person name="Chow W."/>
            <person name="Pelan S."/>
            <person name="Howe K."/>
            <person name="Rhie A."/>
            <person name="Mountcastle J."/>
            <person name="Haase B."/>
            <person name="Fedrigo O."/>
            <person name="Jarvis E.D."/>
        </authorList>
    </citation>
    <scope>NUCLEOTIDE SEQUENCE [LARGE SCALE GENOMIC DNA]</scope>
</reference>
<reference evidence="2" key="2">
    <citation type="submission" date="2025-08" db="UniProtKB">
        <authorList>
            <consortium name="Ensembl"/>
        </authorList>
    </citation>
    <scope>IDENTIFICATION</scope>
</reference>
<protein>
    <submittedName>
        <fullName evidence="2">Uncharacterized protein</fullName>
    </submittedName>
</protein>
<name>A0A8C3YB91_CATUS</name>
<evidence type="ECO:0000313" key="3">
    <source>
        <dbReference type="Proteomes" id="UP000694563"/>
    </source>
</evidence>
<reference evidence="2" key="3">
    <citation type="submission" date="2025-09" db="UniProtKB">
        <authorList>
            <consortium name="Ensembl"/>
        </authorList>
    </citation>
    <scope>IDENTIFICATION</scope>
</reference>
<feature type="compositionally biased region" description="Polar residues" evidence="1">
    <location>
        <begin position="16"/>
        <end position="26"/>
    </location>
</feature>
<keyword evidence="3" id="KW-1185">Reference proteome</keyword>